<dbReference type="GO" id="GO:0016705">
    <property type="term" value="F:oxidoreductase activity, acting on paired donors, with incorporation or reduction of molecular oxygen"/>
    <property type="evidence" value="ECO:0007669"/>
    <property type="project" value="InterPro"/>
</dbReference>
<dbReference type="GO" id="GO:0016020">
    <property type="term" value="C:membrane"/>
    <property type="evidence" value="ECO:0007669"/>
    <property type="project" value="UniProtKB-SubCell"/>
</dbReference>
<keyword evidence="4 12" id="KW-0349">Heme</keyword>
<dbReference type="PRINTS" id="PR00385">
    <property type="entry name" value="P450"/>
</dbReference>
<gene>
    <name evidence="15" type="ORF">RB653_003896</name>
</gene>
<name>A0AAN7U8U5_9MYCE</name>
<evidence type="ECO:0000256" key="1">
    <source>
        <dbReference type="ARBA" id="ARBA00001971"/>
    </source>
</evidence>
<dbReference type="InterPro" id="IPR001128">
    <property type="entry name" value="Cyt_P450"/>
</dbReference>
<evidence type="ECO:0000313" key="16">
    <source>
        <dbReference type="Proteomes" id="UP001344447"/>
    </source>
</evidence>
<evidence type="ECO:0000256" key="4">
    <source>
        <dbReference type="ARBA" id="ARBA00022617"/>
    </source>
</evidence>
<evidence type="ECO:0000313" key="15">
    <source>
        <dbReference type="EMBL" id="KAK5582313.1"/>
    </source>
</evidence>
<evidence type="ECO:0000256" key="3">
    <source>
        <dbReference type="ARBA" id="ARBA00010617"/>
    </source>
</evidence>
<evidence type="ECO:0000256" key="14">
    <source>
        <dbReference type="SAM" id="Phobius"/>
    </source>
</evidence>
<protein>
    <recommendedName>
        <fullName evidence="17">Cytochrome P450</fullName>
    </recommendedName>
</protein>
<comment type="subcellular location">
    <subcellularLocation>
        <location evidence="2">Membrane</location>
        <topology evidence="2">Single-pass membrane protein</topology>
    </subcellularLocation>
</comment>
<evidence type="ECO:0000256" key="2">
    <source>
        <dbReference type="ARBA" id="ARBA00004167"/>
    </source>
</evidence>
<keyword evidence="11 14" id="KW-0472">Membrane</keyword>
<dbReference type="GO" id="GO:0020037">
    <property type="term" value="F:heme binding"/>
    <property type="evidence" value="ECO:0007669"/>
    <property type="project" value="InterPro"/>
</dbReference>
<feature type="binding site" description="axial binding residue" evidence="12">
    <location>
        <position position="472"/>
    </location>
    <ligand>
        <name>heme</name>
        <dbReference type="ChEBI" id="CHEBI:30413"/>
    </ligand>
    <ligandPart>
        <name>Fe</name>
        <dbReference type="ChEBI" id="CHEBI:18248"/>
    </ligandPart>
</feature>
<accession>A0AAN7U8U5</accession>
<comment type="caution">
    <text evidence="15">The sequence shown here is derived from an EMBL/GenBank/DDBJ whole genome shotgun (WGS) entry which is preliminary data.</text>
</comment>
<keyword evidence="10 13" id="KW-0503">Monooxygenase</keyword>
<dbReference type="SUPFAM" id="SSF48264">
    <property type="entry name" value="Cytochrome P450"/>
    <property type="match status" value="1"/>
</dbReference>
<evidence type="ECO:0000256" key="10">
    <source>
        <dbReference type="ARBA" id="ARBA00023033"/>
    </source>
</evidence>
<sequence length="530" mass="61305">MNFITFIFYLICFFIFYDFYKKNKRLSKSPNKEANGPWSLPIIGGLYLIGDRPNRSFTELSKKYGGIYKIWLGERMVIVITDPEIVQDIWIKQHHIFVNRPHNITSETFSLNYKSLVFGDVNEWNSVRPKMTCHFTKVKLNSLKPKQVVNDQLKKMLKIMSSHCLESKPFDQYVYLNTYSMNIIVGLMLSVEFPYSNSNDKNGQFSKVLHSIDEIFKCIGTNGPEDIFPTLLPLFKKKVTAFTHHLDVIKDFIRVIYKEQIKSFNINNEPRNIMDSLIAEYFDNNNNDDDGVDSDNGELIIQLCIDMLVGATDTSASTLGWFMLFMINNPSIQEELYEEIINVVGKDCPYVTFDDVPKLFLIKACFQEVLRIRPVTSLSLPRVAMEDTTTINDIFIPKDTIIIQNIFGMSNSEKFVSNPTVFNPHRWLNYKKIKDSNQFDCNSSATSDNSSSKYYNDLDRVSTPFGVGKRRCMAPNMAEHNILIAMANIILNFKMKSSDPQQVSLSEEEEYAITIKPKYPFKVLFEKYHK</sequence>
<evidence type="ECO:0000256" key="11">
    <source>
        <dbReference type="ARBA" id="ARBA00023136"/>
    </source>
</evidence>
<evidence type="ECO:0000256" key="6">
    <source>
        <dbReference type="ARBA" id="ARBA00022723"/>
    </source>
</evidence>
<evidence type="ECO:0000256" key="12">
    <source>
        <dbReference type="PIRSR" id="PIRSR602401-1"/>
    </source>
</evidence>
<evidence type="ECO:0000256" key="8">
    <source>
        <dbReference type="ARBA" id="ARBA00023002"/>
    </source>
</evidence>
<organism evidence="15 16">
    <name type="scientific">Dictyostelium firmibasis</name>
    <dbReference type="NCBI Taxonomy" id="79012"/>
    <lineage>
        <taxon>Eukaryota</taxon>
        <taxon>Amoebozoa</taxon>
        <taxon>Evosea</taxon>
        <taxon>Eumycetozoa</taxon>
        <taxon>Dictyostelia</taxon>
        <taxon>Dictyosteliales</taxon>
        <taxon>Dictyosteliaceae</taxon>
        <taxon>Dictyostelium</taxon>
    </lineage>
</organism>
<keyword evidence="5 14" id="KW-0812">Transmembrane</keyword>
<dbReference type="PANTHER" id="PTHR24303:SF31">
    <property type="entry name" value="CYTOCHROME P450 307A1-RELATED"/>
    <property type="match status" value="1"/>
</dbReference>
<comment type="cofactor">
    <cofactor evidence="1 12">
        <name>heme</name>
        <dbReference type="ChEBI" id="CHEBI:30413"/>
    </cofactor>
</comment>
<dbReference type="GO" id="GO:0004497">
    <property type="term" value="F:monooxygenase activity"/>
    <property type="evidence" value="ECO:0007669"/>
    <property type="project" value="UniProtKB-KW"/>
</dbReference>
<dbReference type="PRINTS" id="PR00463">
    <property type="entry name" value="EP450I"/>
</dbReference>
<keyword evidence="8 13" id="KW-0560">Oxidoreductase</keyword>
<keyword evidence="6 12" id="KW-0479">Metal-binding</keyword>
<dbReference type="Proteomes" id="UP001344447">
    <property type="component" value="Unassembled WGS sequence"/>
</dbReference>
<evidence type="ECO:0000256" key="9">
    <source>
        <dbReference type="ARBA" id="ARBA00023004"/>
    </source>
</evidence>
<evidence type="ECO:0000256" key="5">
    <source>
        <dbReference type="ARBA" id="ARBA00022692"/>
    </source>
</evidence>
<comment type="similarity">
    <text evidence="3 13">Belongs to the cytochrome P450 family.</text>
</comment>
<reference evidence="15 16" key="1">
    <citation type="submission" date="2023-11" db="EMBL/GenBank/DDBJ databases">
        <title>Dfirmibasis_genome.</title>
        <authorList>
            <person name="Edelbroek B."/>
            <person name="Kjellin J."/>
            <person name="Jerlstrom-Hultqvist J."/>
            <person name="Soderbom F."/>
        </authorList>
    </citation>
    <scope>NUCLEOTIDE SEQUENCE [LARGE SCALE GENOMIC DNA]</scope>
    <source>
        <strain evidence="15 16">TNS-C-14</strain>
    </source>
</reference>
<dbReference type="Pfam" id="PF00067">
    <property type="entry name" value="p450"/>
    <property type="match status" value="1"/>
</dbReference>
<evidence type="ECO:0008006" key="17">
    <source>
        <dbReference type="Google" id="ProtNLM"/>
    </source>
</evidence>
<evidence type="ECO:0000256" key="7">
    <source>
        <dbReference type="ARBA" id="ARBA00022989"/>
    </source>
</evidence>
<keyword evidence="7 14" id="KW-1133">Transmembrane helix</keyword>
<dbReference type="CDD" id="cd20617">
    <property type="entry name" value="CYP1_2-like"/>
    <property type="match status" value="1"/>
</dbReference>
<keyword evidence="16" id="KW-1185">Reference proteome</keyword>
<dbReference type="PANTHER" id="PTHR24303">
    <property type="entry name" value="HEME-BINDING MONOOXYGENASE FAMILY"/>
    <property type="match status" value="1"/>
</dbReference>
<dbReference type="EMBL" id="JAVFKY010000001">
    <property type="protein sequence ID" value="KAK5582313.1"/>
    <property type="molecule type" value="Genomic_DNA"/>
</dbReference>
<dbReference type="Gene3D" id="1.10.630.10">
    <property type="entry name" value="Cytochrome P450"/>
    <property type="match status" value="1"/>
</dbReference>
<evidence type="ECO:0000256" key="13">
    <source>
        <dbReference type="RuleBase" id="RU000461"/>
    </source>
</evidence>
<dbReference type="AlphaFoldDB" id="A0AAN7U8U5"/>
<proteinExistence type="inferred from homology"/>
<keyword evidence="9 12" id="KW-0408">Iron</keyword>
<dbReference type="InterPro" id="IPR017972">
    <property type="entry name" value="Cyt_P450_CS"/>
</dbReference>
<dbReference type="GO" id="GO:0005506">
    <property type="term" value="F:iron ion binding"/>
    <property type="evidence" value="ECO:0007669"/>
    <property type="project" value="InterPro"/>
</dbReference>
<feature type="transmembrane region" description="Helical" evidence="14">
    <location>
        <begin position="6"/>
        <end position="21"/>
    </location>
</feature>
<dbReference type="InterPro" id="IPR036396">
    <property type="entry name" value="Cyt_P450_sf"/>
</dbReference>
<dbReference type="PROSITE" id="PS00086">
    <property type="entry name" value="CYTOCHROME_P450"/>
    <property type="match status" value="1"/>
</dbReference>
<dbReference type="InterPro" id="IPR002401">
    <property type="entry name" value="Cyt_P450_E_grp-I"/>
</dbReference>